<organism evidence="1 2">
    <name type="scientific">Brachionus plicatilis</name>
    <name type="common">Marine rotifer</name>
    <name type="synonym">Brachionus muelleri</name>
    <dbReference type="NCBI Taxonomy" id="10195"/>
    <lineage>
        <taxon>Eukaryota</taxon>
        <taxon>Metazoa</taxon>
        <taxon>Spiralia</taxon>
        <taxon>Gnathifera</taxon>
        <taxon>Rotifera</taxon>
        <taxon>Eurotatoria</taxon>
        <taxon>Monogononta</taxon>
        <taxon>Pseudotrocha</taxon>
        <taxon>Ploima</taxon>
        <taxon>Brachionidae</taxon>
        <taxon>Brachionus</taxon>
    </lineage>
</organism>
<dbReference type="Proteomes" id="UP000276133">
    <property type="component" value="Unassembled WGS sequence"/>
</dbReference>
<keyword evidence="2" id="KW-1185">Reference proteome</keyword>
<evidence type="ECO:0000313" key="1">
    <source>
        <dbReference type="EMBL" id="RNA21191.1"/>
    </source>
</evidence>
<dbReference type="AlphaFoldDB" id="A0A3M7RCK2"/>
<comment type="caution">
    <text evidence="1">The sequence shown here is derived from an EMBL/GenBank/DDBJ whole genome shotgun (WGS) entry which is preliminary data.</text>
</comment>
<name>A0A3M7RCK2_BRAPC</name>
<accession>A0A3M7RCK2</accession>
<reference evidence="1 2" key="1">
    <citation type="journal article" date="2018" name="Sci. Rep.">
        <title>Genomic signatures of local adaptation to the degree of environmental predictability in rotifers.</title>
        <authorList>
            <person name="Franch-Gras L."/>
            <person name="Hahn C."/>
            <person name="Garcia-Roger E.M."/>
            <person name="Carmona M.J."/>
            <person name="Serra M."/>
            <person name="Gomez A."/>
        </authorList>
    </citation>
    <scope>NUCLEOTIDE SEQUENCE [LARGE SCALE GENOMIC DNA]</scope>
    <source>
        <strain evidence="1">HYR1</strain>
    </source>
</reference>
<dbReference type="EMBL" id="REGN01003715">
    <property type="protein sequence ID" value="RNA21191.1"/>
    <property type="molecule type" value="Genomic_DNA"/>
</dbReference>
<sequence>MIEFRIKYGFQEKNLLSILKLLAAFSQASLNVEDDIQFTRKNTSIKSALQFLKINKKIESMILLENKRFIVRLKITFNHDIS</sequence>
<protein>
    <submittedName>
        <fullName evidence="1">Uncharacterized protein</fullName>
    </submittedName>
</protein>
<evidence type="ECO:0000313" key="2">
    <source>
        <dbReference type="Proteomes" id="UP000276133"/>
    </source>
</evidence>
<gene>
    <name evidence="1" type="ORF">BpHYR1_001258</name>
</gene>
<proteinExistence type="predicted"/>